<proteinExistence type="inferred from homology"/>
<dbReference type="PANTHER" id="PTHR43571:SF1">
    <property type="entry name" value="NADP-SPECIFIC GLUTAMATE DEHYDROGENASE 1-RELATED"/>
    <property type="match status" value="1"/>
</dbReference>
<accession>A0A2U1ALA4</accession>
<dbReference type="PRINTS" id="PR00082">
    <property type="entry name" value="GLFDHDRGNASE"/>
</dbReference>
<evidence type="ECO:0000313" key="12">
    <source>
        <dbReference type="Proteomes" id="UP000245959"/>
    </source>
</evidence>
<dbReference type="GeneID" id="78296666"/>
<dbReference type="PIRSF" id="PIRSF000185">
    <property type="entry name" value="Glu_DH"/>
    <property type="match status" value="1"/>
</dbReference>
<evidence type="ECO:0000313" key="10">
    <source>
        <dbReference type="EMBL" id="NMD88841.1"/>
    </source>
</evidence>
<evidence type="ECO:0000256" key="2">
    <source>
        <dbReference type="ARBA" id="ARBA00011643"/>
    </source>
</evidence>
<evidence type="ECO:0000256" key="4">
    <source>
        <dbReference type="PIRNR" id="PIRNR000185"/>
    </source>
</evidence>
<evidence type="ECO:0000256" key="7">
    <source>
        <dbReference type="PIRSR" id="PIRSR000185-3"/>
    </source>
</evidence>
<dbReference type="RefSeq" id="WP_116885386.1">
    <property type="nucleotide sequence ID" value="NZ_CABMMC010000208.1"/>
</dbReference>
<dbReference type="Gene3D" id="3.40.50.720">
    <property type="entry name" value="NAD(P)-binding Rossmann-like Domain"/>
    <property type="match status" value="1"/>
</dbReference>
<dbReference type="InterPro" id="IPR006096">
    <property type="entry name" value="Glu/Leu/Phe/Val/Trp_DH_C"/>
</dbReference>
<reference evidence="11 12" key="1">
    <citation type="submission" date="2018-04" db="EMBL/GenBank/DDBJ databases">
        <title>Genomic Encyclopedia of Type Strains, Phase IV (KMG-IV): sequencing the most valuable type-strain genomes for metagenomic binning, comparative biology and taxonomic classification.</title>
        <authorList>
            <person name="Goeker M."/>
        </authorList>
    </citation>
    <scope>NUCLEOTIDE SEQUENCE [LARGE SCALE GENOMIC DNA]</scope>
    <source>
        <strain evidence="11 12">DSM 14823</strain>
    </source>
</reference>
<dbReference type="SMART" id="SM00839">
    <property type="entry name" value="ELFV_dehydrog"/>
    <property type="match status" value="1"/>
</dbReference>
<feature type="domain" description="Glutamate/phenylalanine/leucine/valine/L-tryptophan dehydrogenase C-terminal" evidence="9">
    <location>
        <begin position="202"/>
        <end position="446"/>
    </location>
</feature>
<keyword evidence="6" id="KW-0520">NAD</keyword>
<dbReference type="EMBL" id="QEKH01000032">
    <property type="protein sequence ID" value="PVY37192.1"/>
    <property type="molecule type" value="Genomic_DNA"/>
</dbReference>
<dbReference type="Gene3D" id="3.40.50.10860">
    <property type="entry name" value="Leucine Dehydrogenase, chain A, domain 1"/>
    <property type="match status" value="1"/>
</dbReference>
<feature type="binding site" evidence="6">
    <location>
        <position position="111"/>
    </location>
    <ligand>
        <name>substrate</name>
    </ligand>
</feature>
<gene>
    <name evidence="10" type="primary">gdhA</name>
    <name evidence="11" type="ORF">C8D82_13230</name>
    <name evidence="10" type="ORF">HF882_19835</name>
</gene>
<feature type="binding site" evidence="6">
    <location>
        <position position="165"/>
    </location>
    <ligand>
        <name>substrate</name>
    </ligand>
</feature>
<dbReference type="InterPro" id="IPR014362">
    <property type="entry name" value="Glu_DH"/>
</dbReference>
<evidence type="ECO:0000256" key="8">
    <source>
        <dbReference type="RuleBase" id="RU004417"/>
    </source>
</evidence>
<dbReference type="GO" id="GO:0006537">
    <property type="term" value="P:glutamate biosynthetic process"/>
    <property type="evidence" value="ECO:0007669"/>
    <property type="project" value="TreeGrafter"/>
</dbReference>
<feature type="binding site" evidence="6">
    <location>
        <position position="209"/>
    </location>
    <ligand>
        <name>NAD(+)</name>
        <dbReference type="ChEBI" id="CHEBI:57540"/>
    </ligand>
</feature>
<protein>
    <recommendedName>
        <fullName evidence="4">Glutamate dehydrogenase</fullName>
    </recommendedName>
</protein>
<evidence type="ECO:0000256" key="5">
    <source>
        <dbReference type="PIRSR" id="PIRSR000185-1"/>
    </source>
</evidence>
<dbReference type="AlphaFoldDB" id="A0A2U1ALA4"/>
<dbReference type="Pfam" id="PF00208">
    <property type="entry name" value="ELFV_dehydrog"/>
    <property type="match status" value="1"/>
</dbReference>
<dbReference type="Pfam" id="PF02812">
    <property type="entry name" value="ELFV_dehydrog_N"/>
    <property type="match status" value="1"/>
</dbReference>
<evidence type="ECO:0000256" key="3">
    <source>
        <dbReference type="ARBA" id="ARBA00023002"/>
    </source>
</evidence>
<comment type="similarity">
    <text evidence="1 4 8">Belongs to the Glu/Leu/Phe/Val dehydrogenases family.</text>
</comment>
<dbReference type="NCBIfam" id="NF006929">
    <property type="entry name" value="PRK09414.1"/>
    <property type="match status" value="1"/>
</dbReference>
<dbReference type="InterPro" id="IPR050724">
    <property type="entry name" value="Glu_Leu_Phe_Val_DH"/>
</dbReference>
<feature type="binding site" evidence="6">
    <location>
        <position position="90"/>
    </location>
    <ligand>
        <name>substrate</name>
    </ligand>
</feature>
<dbReference type="InterPro" id="IPR006097">
    <property type="entry name" value="Glu/Leu/Phe/Val/Trp_DH_dimer"/>
</dbReference>
<reference evidence="10 13" key="2">
    <citation type="submission" date="2020-04" db="EMBL/GenBank/DDBJ databases">
        <authorList>
            <person name="Hitch T.C.A."/>
            <person name="Wylensek D."/>
            <person name="Clavel T."/>
        </authorList>
    </citation>
    <scope>NUCLEOTIDE SEQUENCE [LARGE SCALE GENOMIC DNA]</scope>
    <source>
        <strain evidence="10 13">COR2-253-APC-1A</strain>
    </source>
</reference>
<evidence type="ECO:0000256" key="1">
    <source>
        <dbReference type="ARBA" id="ARBA00006382"/>
    </source>
</evidence>
<dbReference type="PROSITE" id="PS00074">
    <property type="entry name" value="GLFV_DEHYDROGENASE"/>
    <property type="match status" value="1"/>
</dbReference>
<dbReference type="FunFam" id="3.40.50.720:FF:000030">
    <property type="entry name" value="Glutamate dehydrogenase"/>
    <property type="match status" value="1"/>
</dbReference>
<organism evidence="11 12">
    <name type="scientific">Victivallis vadensis</name>
    <dbReference type="NCBI Taxonomy" id="172901"/>
    <lineage>
        <taxon>Bacteria</taxon>
        <taxon>Pseudomonadati</taxon>
        <taxon>Lentisphaerota</taxon>
        <taxon>Lentisphaeria</taxon>
        <taxon>Victivallales</taxon>
        <taxon>Victivallaceae</taxon>
        <taxon>Victivallis</taxon>
    </lineage>
</organism>
<dbReference type="PANTHER" id="PTHR43571">
    <property type="entry name" value="NADP-SPECIFIC GLUTAMATE DEHYDROGENASE 1-RELATED"/>
    <property type="match status" value="1"/>
</dbReference>
<dbReference type="InterPro" id="IPR046346">
    <property type="entry name" value="Aminoacid_DH-like_N_sf"/>
</dbReference>
<dbReference type="GO" id="GO:0004354">
    <property type="term" value="F:glutamate dehydrogenase (NADP+) activity"/>
    <property type="evidence" value="ECO:0007669"/>
    <property type="project" value="TreeGrafter"/>
</dbReference>
<dbReference type="CDD" id="cd05313">
    <property type="entry name" value="NAD_bind_2_Glu_DH"/>
    <property type="match status" value="1"/>
</dbReference>
<dbReference type="Gene3D" id="1.10.285.10">
    <property type="entry name" value="Glutamate Dehydrogenase, chain A, domain 3"/>
    <property type="match status" value="2"/>
</dbReference>
<dbReference type="FunFam" id="3.40.50.10860:FF:000002">
    <property type="entry name" value="Glutamate dehydrogenase"/>
    <property type="match status" value="1"/>
</dbReference>
<dbReference type="FunFam" id="1.10.285.10:FF:000001">
    <property type="entry name" value="Glutamate dehydrogenase"/>
    <property type="match status" value="1"/>
</dbReference>
<name>A0A2U1ALA4_9BACT</name>
<evidence type="ECO:0000256" key="6">
    <source>
        <dbReference type="PIRSR" id="PIRSR000185-2"/>
    </source>
</evidence>
<dbReference type="EMBL" id="JABAEW010000061">
    <property type="protein sequence ID" value="NMD88841.1"/>
    <property type="molecule type" value="Genomic_DNA"/>
</dbReference>
<keyword evidence="12" id="KW-1185">Reference proteome</keyword>
<dbReference type="InterPro" id="IPR036291">
    <property type="entry name" value="NAD(P)-bd_dom_sf"/>
</dbReference>
<dbReference type="InterPro" id="IPR033524">
    <property type="entry name" value="Glu/Leu/Phe/Val_DH_AS"/>
</dbReference>
<sequence length="447" mass="48553">MNSYAQRVLENLQQTNGNEKEFIQSVTEVLASLGKLLDAQPKYEKNKILERMVVPERAIVFQIPWVDDKGEIQVNTGYRVQFNSAIGPYKGGMRFHPSVNLSILKFLGFEQVFKNSLTTLPMGGGKGGSDFNPKGKSDREVMSFCQSLMRELYRHIGPSTDVPAGDIGVGAREIGYLFGQYKRIVNSYDSVLTGKGLNWGGSLIRPEATGYGAVYFAAEMLKTRGMSFEGRKVLISGSGNVAQYAVKKATELGAKVLSVSDSNGSIIDPDGIDAEKLAFIQDLKNVKRGRIKEYAAKFTGAKYYEGQRPWQLAKCDVAMPCATQNELDLDDAKALVAGGCFCVCEGANMPTTLDATTYFLGNKVMFSPGKASNAGGVATSGLEMSQNAMRLSWSAKEVDEKLHGIMINIHNAARNAAAEFGEPDNYVMGANIAGFRKVADAMIDLGI</sequence>
<comment type="subunit">
    <text evidence="2">Homohexamer.</text>
</comment>
<dbReference type="Proteomes" id="UP000576225">
    <property type="component" value="Unassembled WGS sequence"/>
</dbReference>
<keyword evidence="6" id="KW-0547">Nucleotide-binding</keyword>
<dbReference type="OrthoDB" id="9803297at2"/>
<feature type="active site" description="Proton donor" evidence="5">
    <location>
        <position position="126"/>
    </location>
</feature>
<evidence type="ECO:0000313" key="11">
    <source>
        <dbReference type="EMBL" id="PVY37192.1"/>
    </source>
</evidence>
<feature type="binding site" evidence="6">
    <location>
        <position position="240"/>
    </location>
    <ligand>
        <name>NAD(+)</name>
        <dbReference type="ChEBI" id="CHEBI:57540"/>
    </ligand>
</feature>
<evidence type="ECO:0000313" key="13">
    <source>
        <dbReference type="Proteomes" id="UP000576225"/>
    </source>
</evidence>
<dbReference type="InterPro" id="IPR033922">
    <property type="entry name" value="NAD_bind_Glu_DH"/>
</dbReference>
<dbReference type="GO" id="GO:0005829">
    <property type="term" value="C:cytosol"/>
    <property type="evidence" value="ECO:0007669"/>
    <property type="project" value="TreeGrafter"/>
</dbReference>
<comment type="caution">
    <text evidence="11">The sequence shown here is derived from an EMBL/GenBank/DDBJ whole genome shotgun (WGS) entry which is preliminary data.</text>
</comment>
<feature type="binding site" evidence="6">
    <location>
        <position position="380"/>
    </location>
    <ligand>
        <name>substrate</name>
    </ligand>
</feature>
<dbReference type="InterPro" id="IPR006095">
    <property type="entry name" value="Glu/Leu/Phe/Val/Trp_DH"/>
</dbReference>
<feature type="site" description="Important for catalysis" evidence="7">
    <location>
        <position position="166"/>
    </location>
</feature>
<keyword evidence="3 4" id="KW-0560">Oxidoreductase</keyword>
<dbReference type="SUPFAM" id="SSF53223">
    <property type="entry name" value="Aminoacid dehydrogenase-like, N-terminal domain"/>
    <property type="match status" value="1"/>
</dbReference>
<evidence type="ECO:0000259" key="9">
    <source>
        <dbReference type="SMART" id="SM00839"/>
    </source>
</evidence>
<dbReference type="GO" id="GO:0000166">
    <property type="term" value="F:nucleotide binding"/>
    <property type="evidence" value="ECO:0007669"/>
    <property type="project" value="UniProtKB-KW"/>
</dbReference>
<feature type="binding site" evidence="6">
    <location>
        <position position="114"/>
    </location>
    <ligand>
        <name>substrate</name>
    </ligand>
</feature>
<dbReference type="Proteomes" id="UP000245959">
    <property type="component" value="Unassembled WGS sequence"/>
</dbReference>
<dbReference type="SUPFAM" id="SSF51735">
    <property type="entry name" value="NAD(P)-binding Rossmann-fold domains"/>
    <property type="match status" value="1"/>
</dbReference>